<keyword evidence="8" id="KW-1185">Reference proteome</keyword>
<feature type="region of interest" description="Disordered" evidence="6">
    <location>
        <begin position="607"/>
        <end position="626"/>
    </location>
</feature>
<feature type="coiled-coil region" evidence="5">
    <location>
        <begin position="104"/>
        <end position="131"/>
    </location>
</feature>
<evidence type="ECO:0000313" key="8">
    <source>
        <dbReference type="Proteomes" id="UP000836841"/>
    </source>
</evidence>
<evidence type="ECO:0008006" key="9">
    <source>
        <dbReference type="Google" id="ProtNLM"/>
    </source>
</evidence>
<accession>A0AAU9S1E0</accession>
<evidence type="ECO:0000256" key="2">
    <source>
        <dbReference type="ARBA" id="ARBA00022473"/>
    </source>
</evidence>
<feature type="non-terminal residue" evidence="7">
    <location>
        <position position="1"/>
    </location>
</feature>
<gene>
    <name evidence="7" type="ORF">TAV2_LOCUS10948</name>
</gene>
<evidence type="ECO:0000256" key="6">
    <source>
        <dbReference type="SAM" id="MobiDB-lite"/>
    </source>
</evidence>
<reference evidence="7 8" key="1">
    <citation type="submission" date="2022-03" db="EMBL/GenBank/DDBJ databases">
        <authorList>
            <person name="Nunn A."/>
            <person name="Chopra R."/>
            <person name="Nunn A."/>
            <person name="Contreras Garrido A."/>
        </authorList>
    </citation>
    <scope>NUCLEOTIDE SEQUENCE [LARGE SCALE GENOMIC DNA]</scope>
</reference>
<keyword evidence="4" id="KW-0287">Flowering</keyword>
<proteinExistence type="inferred from homology"/>
<feature type="region of interest" description="Disordered" evidence="6">
    <location>
        <begin position="906"/>
        <end position="926"/>
    </location>
</feature>
<feature type="coiled-coil region" evidence="5">
    <location>
        <begin position="160"/>
        <end position="250"/>
    </location>
</feature>
<name>A0AAU9S1E0_THLAR</name>
<dbReference type="Proteomes" id="UP000836841">
    <property type="component" value="Chromosome 3"/>
</dbReference>
<dbReference type="PANTHER" id="PTHR31791:SF78">
    <property type="entry name" value="FRIGIDA-LIKE PROTEIN"/>
    <property type="match status" value="1"/>
</dbReference>
<sequence>KTHCYEELIVLERENLRKSMEKLKAGASHIITCTRQLKVVEANIGKRSRELELKEKKLQTLSSDLDKRGNNFEATVKKRVRELEFKEKELKSLSSDLDIRVTNFEREKSEAGNLKKLVKECTEELRLKRNELTAKLDISTRIQREIESKKEQLGQVLGELRRLCREASTVQIRNKEMEEETNRKKKELAPILDQIKEAGKHLVMLSEKLESQRRLHEVQSSELESEERALERVRESIQFCNSELDLKENKVQSLNSCLTVCVQETDSKSKELGDIQKLIEQRTSELLVMHNQRDAFKLSIQELSEELVTKEKMHNEILETISRSSSEMEETAKEVKAAETQASDLNARSERFRQEIKGKEKELSLLMNQIESEGKKLVQFKREMQEETDSRKKDLVLILSQIEESGRQLADVVEQLESHGRLLEIKSVELVSKEMELEFVGESSKRFICDLEVKEKRLQALNNLITVSGEQLDLKSKELGEIQKLIEEKTNELCVLAEELHVEEKRHMEILEAICRSSSEMESAETETRVLSVKSQSLRREVEDREKELDRLKNQINSGESKLLQLRKSIQDCTTELSSTRVQVEAMKNTQREVELKKQLRQKSTVVLKNEQQPASAPINDTNQQNARETEAVIEDVLMDHGNSALLERHEVSSVLRGSLNPAEFVLELVQEEIREEVDIHDSLVENWVLLFEELAKIQREDDPELRPKAKTVATLWKRKMIMEAPKSSLEALAFLLFTVAFGLGELINQEETALLASSVAQYEHAPTLFNSLKLDIPEIVEYLITKRQYIPAVQLICAFKLDKDFPASHLLTKVIMDLRWSALERRPAESSQAKEKDGARLKAILELVEDYKLEVSLPGDLIAKLMIQRENSTPLVHYSARHRTSSASNPQAKFCNVASAQVSSASLRVPKPENKRDQKGNRKVLDESPVGLSVVRRDGRFLLAQSPSILIVFSSSSSSEHCAQLQIRLRLLALKISETKSLSKSMEKLKADASGILYCVSQLKSMHKHNEMVEANIKKRSRELELKEKELQSLSSSLDKSVRIFEKEKSEAGDLKRLVEECVEELRSTRNELTAKLDYSARIQTETELMEKQLGQYKKEMEEETGRKKSELSLVLDQIKESGKLFVTVDEQLESQQRLLKLRSSELERVRESIKLCNSDLELKQQMVQSLNNQVTVCDQTIASKSKESGDIQKLIDQRNSELVAKEKQHEKILEAICRSSSEVEEMKAAETELNVRLERFRQEIEGKRKELSLLKNQIESEEKKLEQLHSKSKELGEIQRELKLLKQLRRVSTVVVKREKQPAAAPTSDTRRHISAETEPLDEDDLMPHGITGSLTGHEVSSILRDSPNPAELVLELVQDEIRGGSGLQDSFLEICVLLFEELAKIQRPGKSQLQLKAREVAALWKERITIEAPKSSLEALAFLLFIVAYGLKTLINEEETALLASSVAQYEQAPRLFNYLSLNPKLREFVKELIEKSQYIPAVRIICLFKLDTELSFSPSELLKKEIINFRRPALENRSTESSQAKETDGERLRAIIELVADYKLEVDIPGDLIAKLMVQRESSTPLVRCSVERDTSSNPQAELKKKQTNTVLVKHNGVKEENIVMSSDVNSINETAMAKDPPIIYTYQRRGN</sequence>
<dbReference type="GO" id="GO:0030154">
    <property type="term" value="P:cell differentiation"/>
    <property type="evidence" value="ECO:0007669"/>
    <property type="project" value="UniProtKB-KW"/>
</dbReference>
<feature type="coiled-coil region" evidence="5">
    <location>
        <begin position="1011"/>
        <end position="1073"/>
    </location>
</feature>
<keyword evidence="5" id="KW-0175">Coiled coil</keyword>
<feature type="coiled-coil region" evidence="5">
    <location>
        <begin position="300"/>
        <end position="369"/>
    </location>
</feature>
<evidence type="ECO:0000256" key="3">
    <source>
        <dbReference type="ARBA" id="ARBA00022782"/>
    </source>
</evidence>
<keyword evidence="2" id="KW-0217">Developmental protein</keyword>
<comment type="similarity">
    <text evidence="1">Belongs to the Frigida family.</text>
</comment>
<dbReference type="GO" id="GO:0009908">
    <property type="term" value="P:flower development"/>
    <property type="evidence" value="ECO:0007669"/>
    <property type="project" value="UniProtKB-KW"/>
</dbReference>
<evidence type="ECO:0000256" key="1">
    <source>
        <dbReference type="ARBA" id="ARBA00008956"/>
    </source>
</evidence>
<evidence type="ECO:0000256" key="5">
    <source>
        <dbReference type="SAM" id="Coils"/>
    </source>
</evidence>
<dbReference type="EMBL" id="OU466859">
    <property type="protein sequence ID" value="CAH2055071.1"/>
    <property type="molecule type" value="Genomic_DNA"/>
</dbReference>
<dbReference type="InterPro" id="IPR012474">
    <property type="entry name" value="Frigida"/>
</dbReference>
<feature type="coiled-coil region" evidence="5">
    <location>
        <begin position="1225"/>
        <end position="1290"/>
    </location>
</feature>
<organism evidence="7 8">
    <name type="scientific">Thlaspi arvense</name>
    <name type="common">Field penny-cress</name>
    <dbReference type="NCBI Taxonomy" id="13288"/>
    <lineage>
        <taxon>Eukaryota</taxon>
        <taxon>Viridiplantae</taxon>
        <taxon>Streptophyta</taxon>
        <taxon>Embryophyta</taxon>
        <taxon>Tracheophyta</taxon>
        <taxon>Spermatophyta</taxon>
        <taxon>Magnoliopsida</taxon>
        <taxon>eudicotyledons</taxon>
        <taxon>Gunneridae</taxon>
        <taxon>Pentapetalae</taxon>
        <taxon>rosids</taxon>
        <taxon>malvids</taxon>
        <taxon>Brassicales</taxon>
        <taxon>Brassicaceae</taxon>
        <taxon>Thlaspideae</taxon>
        <taxon>Thlaspi</taxon>
    </lineage>
</organism>
<dbReference type="Pfam" id="PF07899">
    <property type="entry name" value="Frigida"/>
    <property type="match status" value="2"/>
</dbReference>
<evidence type="ECO:0000313" key="7">
    <source>
        <dbReference type="EMBL" id="CAH2055071.1"/>
    </source>
</evidence>
<feature type="coiled-coil region" evidence="5">
    <location>
        <begin position="535"/>
        <end position="569"/>
    </location>
</feature>
<evidence type="ECO:0000256" key="4">
    <source>
        <dbReference type="ARBA" id="ARBA00023089"/>
    </source>
</evidence>
<protein>
    <recommendedName>
        <fullName evidence="9">FRIGIDA-like protein</fullName>
    </recommendedName>
</protein>
<keyword evidence="3" id="KW-0221">Differentiation</keyword>
<dbReference type="PANTHER" id="PTHR31791">
    <property type="entry name" value="FRIGIDA-LIKE PROTEIN 3-RELATED"/>
    <property type="match status" value="1"/>
</dbReference>
<feature type="compositionally biased region" description="Basic and acidic residues" evidence="6">
    <location>
        <begin position="911"/>
        <end position="926"/>
    </location>
</feature>
<feature type="region of interest" description="Disordered" evidence="6">
    <location>
        <begin position="1300"/>
        <end position="1330"/>
    </location>
</feature>